<evidence type="ECO:0000313" key="1">
    <source>
        <dbReference type="EMBL" id="KIL70924.1"/>
    </source>
</evidence>
<evidence type="ECO:0008006" key="3">
    <source>
        <dbReference type="Google" id="ProtNLM"/>
    </source>
</evidence>
<dbReference type="HOGENOM" id="CLU_033251_0_0_1"/>
<feature type="non-terminal residue" evidence="1">
    <location>
        <position position="400"/>
    </location>
</feature>
<dbReference type="Gene3D" id="1.25.40.10">
    <property type="entry name" value="Tetratricopeptide repeat domain"/>
    <property type="match status" value="1"/>
</dbReference>
<evidence type="ECO:0000313" key="2">
    <source>
        <dbReference type="Proteomes" id="UP000054549"/>
    </source>
</evidence>
<sequence>SKNSLHQNLLYLINQSDPIPSLPALVDFHDMHPEFQSTRSHNLLIDLALRHASFGTVQWLFRSMKARGISPNAETSKLHVRWLVRTRRWSQVLNLVRKFQPDYCRPFAKRRSPSQQNFPLPIWLELFPPARPGSVRHKTRSDGILDVEDNSPASLGSELEQPNEVALQTFCHQLLMEIKSRMVPENLLGIPPRLVYHMIRIMIQSGHQAAARSLTVSYLASLPETLSYRFARSCLELIHLHLMCGSSRKGLPQFYEASRTLFSLLKLHRGIRPTSSTLLLILGPLRNAKRCGTIAWKVLQSFRSQFGLRVVDSRVRRRIVTLASKEGRVDIIDRVTSYQLSFHHSRRSWKLEREVLGGMEPFPPRKILRAPQRKIFRRNGKEQRTWRLLNRRLLSRMVAK</sequence>
<dbReference type="OrthoDB" id="3149711at2759"/>
<dbReference type="AlphaFoldDB" id="A0A0C2TUF4"/>
<keyword evidence="2" id="KW-1185">Reference proteome</keyword>
<accession>A0A0C2TUF4</accession>
<dbReference type="InParanoid" id="A0A0C2TUF4"/>
<dbReference type="EMBL" id="KN818223">
    <property type="protein sequence ID" value="KIL70924.1"/>
    <property type="molecule type" value="Genomic_DNA"/>
</dbReference>
<dbReference type="Proteomes" id="UP000054549">
    <property type="component" value="Unassembled WGS sequence"/>
</dbReference>
<proteinExistence type="predicted"/>
<protein>
    <recommendedName>
        <fullName evidence="3">Pentatricopeptide repeat-containing protein</fullName>
    </recommendedName>
</protein>
<gene>
    <name evidence="1" type="ORF">M378DRAFT_52575</name>
</gene>
<organism evidence="1 2">
    <name type="scientific">Amanita muscaria (strain Koide BX008)</name>
    <dbReference type="NCBI Taxonomy" id="946122"/>
    <lineage>
        <taxon>Eukaryota</taxon>
        <taxon>Fungi</taxon>
        <taxon>Dikarya</taxon>
        <taxon>Basidiomycota</taxon>
        <taxon>Agaricomycotina</taxon>
        <taxon>Agaricomycetes</taxon>
        <taxon>Agaricomycetidae</taxon>
        <taxon>Agaricales</taxon>
        <taxon>Pluteineae</taxon>
        <taxon>Amanitaceae</taxon>
        <taxon>Amanita</taxon>
    </lineage>
</organism>
<dbReference type="InterPro" id="IPR011990">
    <property type="entry name" value="TPR-like_helical_dom_sf"/>
</dbReference>
<feature type="non-terminal residue" evidence="1">
    <location>
        <position position="1"/>
    </location>
</feature>
<name>A0A0C2TUF4_AMAMK</name>
<reference evidence="1 2" key="1">
    <citation type="submission" date="2014-04" db="EMBL/GenBank/DDBJ databases">
        <title>Evolutionary Origins and Diversification of the Mycorrhizal Mutualists.</title>
        <authorList>
            <consortium name="DOE Joint Genome Institute"/>
            <consortium name="Mycorrhizal Genomics Consortium"/>
            <person name="Kohler A."/>
            <person name="Kuo A."/>
            <person name="Nagy L.G."/>
            <person name="Floudas D."/>
            <person name="Copeland A."/>
            <person name="Barry K.W."/>
            <person name="Cichocki N."/>
            <person name="Veneault-Fourrey C."/>
            <person name="LaButti K."/>
            <person name="Lindquist E.A."/>
            <person name="Lipzen A."/>
            <person name="Lundell T."/>
            <person name="Morin E."/>
            <person name="Murat C."/>
            <person name="Riley R."/>
            <person name="Ohm R."/>
            <person name="Sun H."/>
            <person name="Tunlid A."/>
            <person name="Henrissat B."/>
            <person name="Grigoriev I.V."/>
            <person name="Hibbett D.S."/>
            <person name="Martin F."/>
        </authorList>
    </citation>
    <scope>NUCLEOTIDE SEQUENCE [LARGE SCALE GENOMIC DNA]</scope>
    <source>
        <strain evidence="1 2">Koide BX008</strain>
    </source>
</reference>